<name>A0A1L3MF01_9MICO</name>
<evidence type="ECO:0000256" key="4">
    <source>
        <dbReference type="ARBA" id="ARBA00022679"/>
    </source>
</evidence>
<sequence length="340" mass="35396">MPAELDPVDRLLLDELGEVPAGRVAVLGDDTGALASALVEHAGQRVVAHCDSLVAERRVARALAGAAVGGEAVPTLAEALTDAALVVLRLPKSLDALDEIARTATLLGTADVRVVAGGRVKHMTPSMNDVLGASFERVHASLGRQKSRVLHAAGPRAVEQVWPKHRHHADLDLTVHAFGAAFAGTRIDAGTRLLLEQLDGLADTDGNVVDLGCGTGVLASVLARRFDDVVAIDVSAAAVASARLTTAGAVDVRRGDGLTSLADASVATIVSNPPFHVGTAKDSTPTLAMIDDAARVLVPGGELVLVYNSHLPYLPRLREVGPTQILARDRSYLVTRTVRA</sequence>
<dbReference type="CDD" id="cd02440">
    <property type="entry name" value="AdoMet_MTases"/>
    <property type="match status" value="1"/>
</dbReference>
<dbReference type="PROSITE" id="PS00092">
    <property type="entry name" value="N6_MTASE"/>
    <property type="match status" value="1"/>
</dbReference>
<dbReference type="RefSeq" id="WP_072624053.1">
    <property type="nucleotide sequence ID" value="NZ_CP013290.1"/>
</dbReference>
<dbReference type="InterPro" id="IPR002052">
    <property type="entry name" value="DNA_methylase_N6_adenine_CS"/>
</dbReference>
<proteinExistence type="predicted"/>
<keyword evidence="2" id="KW-0698">rRNA processing</keyword>
<feature type="domain" description="Methyltransferase small" evidence="5">
    <location>
        <begin position="173"/>
        <end position="335"/>
    </location>
</feature>
<reference evidence="7 8" key="1">
    <citation type="submission" date="2015-11" db="EMBL/GenBank/DDBJ databases">
        <authorList>
            <person name="Zhang Y."/>
            <person name="Guo Z."/>
        </authorList>
    </citation>
    <scope>NUCLEOTIDE SEQUENCE [LARGE SCALE GENOMIC DNA]</scope>
    <source>
        <strain evidence="7 8">YFY001</strain>
    </source>
</reference>
<dbReference type="Gene3D" id="3.40.50.150">
    <property type="entry name" value="Vaccinia Virus protein VP39"/>
    <property type="match status" value="2"/>
</dbReference>
<dbReference type="GO" id="GO:0032259">
    <property type="term" value="P:methylation"/>
    <property type="evidence" value="ECO:0007669"/>
    <property type="project" value="UniProtKB-KW"/>
</dbReference>
<gene>
    <name evidence="7" type="ORF">ASJ30_04535</name>
</gene>
<dbReference type="GO" id="GO:0008170">
    <property type="term" value="F:N-methyltransferase activity"/>
    <property type="evidence" value="ECO:0007669"/>
    <property type="project" value="UniProtKB-ARBA"/>
</dbReference>
<dbReference type="Pfam" id="PF05175">
    <property type="entry name" value="MTS"/>
    <property type="match status" value="1"/>
</dbReference>
<evidence type="ECO:0000313" key="7">
    <source>
        <dbReference type="EMBL" id="APH00890.1"/>
    </source>
</evidence>
<organism evidence="7 8">
    <name type="scientific">Janibacter indicus</name>
    <dbReference type="NCBI Taxonomy" id="857417"/>
    <lineage>
        <taxon>Bacteria</taxon>
        <taxon>Bacillati</taxon>
        <taxon>Actinomycetota</taxon>
        <taxon>Actinomycetes</taxon>
        <taxon>Micrococcales</taxon>
        <taxon>Intrasporangiaceae</taxon>
        <taxon>Janibacter</taxon>
    </lineage>
</organism>
<dbReference type="EMBL" id="CP013290">
    <property type="protein sequence ID" value="APH00890.1"/>
    <property type="molecule type" value="Genomic_DNA"/>
</dbReference>
<dbReference type="KEGG" id="jte:ASJ30_04535"/>
<feature type="domain" description="RlmG N-terminal" evidence="6">
    <location>
        <begin position="8"/>
        <end position="152"/>
    </location>
</feature>
<accession>A0A1L3MF01</accession>
<dbReference type="InterPro" id="IPR046977">
    <property type="entry name" value="RsmC/RlmG"/>
</dbReference>
<dbReference type="InterPro" id="IPR029063">
    <property type="entry name" value="SAM-dependent_MTases_sf"/>
</dbReference>
<dbReference type="PANTHER" id="PTHR47816:SF5">
    <property type="entry name" value="RIBOSOMAL RNA LARGE SUBUNIT METHYLTRANSFERASE G"/>
    <property type="match status" value="1"/>
</dbReference>
<keyword evidence="3" id="KW-0489">Methyltransferase</keyword>
<dbReference type="GO" id="GO:0008757">
    <property type="term" value="F:S-adenosylmethionine-dependent methyltransferase activity"/>
    <property type="evidence" value="ECO:0007669"/>
    <property type="project" value="InterPro"/>
</dbReference>
<evidence type="ECO:0000259" key="5">
    <source>
        <dbReference type="Pfam" id="PF05175"/>
    </source>
</evidence>
<evidence type="ECO:0000256" key="3">
    <source>
        <dbReference type="ARBA" id="ARBA00022603"/>
    </source>
</evidence>
<dbReference type="Pfam" id="PF26049">
    <property type="entry name" value="RLMG_N"/>
    <property type="match status" value="1"/>
</dbReference>
<evidence type="ECO:0000256" key="1">
    <source>
        <dbReference type="ARBA" id="ARBA00022490"/>
    </source>
</evidence>
<evidence type="ECO:0000259" key="6">
    <source>
        <dbReference type="Pfam" id="PF26049"/>
    </source>
</evidence>
<protein>
    <submittedName>
        <fullName evidence="7">Uncharacterized protein</fullName>
    </submittedName>
</protein>
<dbReference type="SUPFAM" id="SSF53335">
    <property type="entry name" value="S-adenosyl-L-methionine-dependent methyltransferases"/>
    <property type="match status" value="1"/>
</dbReference>
<keyword evidence="8" id="KW-1185">Reference proteome</keyword>
<evidence type="ECO:0000256" key="2">
    <source>
        <dbReference type="ARBA" id="ARBA00022552"/>
    </source>
</evidence>
<dbReference type="InterPro" id="IPR007848">
    <property type="entry name" value="Small_mtfrase_dom"/>
</dbReference>
<dbReference type="GO" id="GO:0006364">
    <property type="term" value="P:rRNA processing"/>
    <property type="evidence" value="ECO:0007669"/>
    <property type="project" value="UniProtKB-KW"/>
</dbReference>
<dbReference type="PANTHER" id="PTHR47816">
    <property type="entry name" value="RIBOSOMAL RNA SMALL SUBUNIT METHYLTRANSFERASE C"/>
    <property type="match status" value="1"/>
</dbReference>
<evidence type="ECO:0000313" key="8">
    <source>
        <dbReference type="Proteomes" id="UP000182938"/>
    </source>
</evidence>
<dbReference type="AlphaFoldDB" id="A0A1L3MF01"/>
<keyword evidence="4" id="KW-0808">Transferase</keyword>
<dbReference type="GO" id="GO:0003676">
    <property type="term" value="F:nucleic acid binding"/>
    <property type="evidence" value="ECO:0007669"/>
    <property type="project" value="InterPro"/>
</dbReference>
<dbReference type="Proteomes" id="UP000182938">
    <property type="component" value="Chromosome"/>
</dbReference>
<dbReference type="InterPro" id="IPR058679">
    <property type="entry name" value="RlmG_N"/>
</dbReference>
<keyword evidence="1" id="KW-0963">Cytoplasm</keyword>